<gene>
    <name evidence="1" type="ORF">I2I01_16705</name>
</gene>
<keyword evidence="2" id="KW-1185">Reference proteome</keyword>
<name>A0A931BPL9_9BACT</name>
<dbReference type="RefSeq" id="WP_196287652.1">
    <property type="nucleotide sequence ID" value="NZ_JADQDP010000004.1"/>
</dbReference>
<dbReference type="Proteomes" id="UP000645610">
    <property type="component" value="Unassembled WGS sequence"/>
</dbReference>
<dbReference type="AlphaFoldDB" id="A0A931BPL9"/>
<dbReference type="EMBL" id="JADQDP010000004">
    <property type="protein sequence ID" value="MBF9143290.1"/>
    <property type="molecule type" value="Genomic_DNA"/>
</dbReference>
<evidence type="ECO:0000313" key="1">
    <source>
        <dbReference type="EMBL" id="MBF9143290.1"/>
    </source>
</evidence>
<organism evidence="1 2">
    <name type="scientific">Hymenobacter properus</name>
    <dbReference type="NCBI Taxonomy" id="2791026"/>
    <lineage>
        <taxon>Bacteria</taxon>
        <taxon>Pseudomonadati</taxon>
        <taxon>Bacteroidota</taxon>
        <taxon>Cytophagia</taxon>
        <taxon>Cytophagales</taxon>
        <taxon>Hymenobacteraceae</taxon>
        <taxon>Hymenobacter</taxon>
    </lineage>
</organism>
<accession>A0A931BPL9</accession>
<proteinExistence type="predicted"/>
<sequence>MKASTVAVVACCCLSVGYGIYLKSYDTFSRLIEAEKGMSRQQVIAAMQQPDSTYWEKSKNDSLLVMMYEIENSDGKRLLLKLRHDTVRSVKFNRKPI</sequence>
<comment type="caution">
    <text evidence="1">The sequence shown here is derived from an EMBL/GenBank/DDBJ whole genome shotgun (WGS) entry which is preliminary data.</text>
</comment>
<protein>
    <submittedName>
        <fullName evidence="1">Uncharacterized protein</fullName>
    </submittedName>
</protein>
<evidence type="ECO:0000313" key="2">
    <source>
        <dbReference type="Proteomes" id="UP000645610"/>
    </source>
</evidence>
<reference evidence="1 2" key="1">
    <citation type="submission" date="2020-11" db="EMBL/GenBank/DDBJ databases">
        <authorList>
            <person name="Kim M.K."/>
        </authorList>
    </citation>
    <scope>NUCLEOTIDE SEQUENCE [LARGE SCALE GENOMIC DNA]</scope>
    <source>
        <strain evidence="1 2">BT439</strain>
    </source>
</reference>